<organism evidence="1 2">
    <name type="scientific">Sphingomonas glacialis</name>
    <dbReference type="NCBI Taxonomy" id="658225"/>
    <lineage>
        <taxon>Bacteria</taxon>
        <taxon>Pseudomonadati</taxon>
        <taxon>Pseudomonadota</taxon>
        <taxon>Alphaproteobacteria</taxon>
        <taxon>Sphingomonadales</taxon>
        <taxon>Sphingomonadaceae</taxon>
        <taxon>Sphingomonas</taxon>
    </lineage>
</organism>
<comment type="caution">
    <text evidence="1">The sequence shown here is derived from an EMBL/GenBank/DDBJ whole genome shotgun (WGS) entry which is preliminary data.</text>
</comment>
<dbReference type="Proteomes" id="UP000652430">
    <property type="component" value="Unassembled WGS sequence"/>
</dbReference>
<dbReference type="EMBL" id="BNAQ01000002">
    <property type="protein sequence ID" value="GHH16842.1"/>
    <property type="molecule type" value="Genomic_DNA"/>
</dbReference>
<evidence type="ECO:0000313" key="2">
    <source>
        <dbReference type="Proteomes" id="UP000652430"/>
    </source>
</evidence>
<proteinExistence type="predicted"/>
<gene>
    <name evidence="1" type="ORF">GCM10008023_21330</name>
</gene>
<accession>A0ABQ3LI74</accession>
<reference evidence="2" key="1">
    <citation type="journal article" date="2019" name="Int. J. Syst. Evol. Microbiol.">
        <title>The Global Catalogue of Microorganisms (GCM) 10K type strain sequencing project: providing services to taxonomists for standard genome sequencing and annotation.</title>
        <authorList>
            <consortium name="The Broad Institute Genomics Platform"/>
            <consortium name="The Broad Institute Genome Sequencing Center for Infectious Disease"/>
            <person name="Wu L."/>
            <person name="Ma J."/>
        </authorList>
    </citation>
    <scope>NUCLEOTIDE SEQUENCE [LARGE SCALE GENOMIC DNA]</scope>
    <source>
        <strain evidence="2">CGMCC 1.8957</strain>
    </source>
</reference>
<dbReference type="RefSeq" id="WP_189676206.1">
    <property type="nucleotide sequence ID" value="NZ_BNAQ01000002.1"/>
</dbReference>
<keyword evidence="2" id="KW-1185">Reference proteome</keyword>
<name>A0ABQ3LI74_9SPHN</name>
<evidence type="ECO:0000313" key="1">
    <source>
        <dbReference type="EMBL" id="GHH16842.1"/>
    </source>
</evidence>
<sequence length="135" mass="14778">MNYARFDAASLPGQVGKDGPNGTRLSDNRSGYISYGPYFYGEPGLYIGGFYMRRTGAVVDQSFVVDVVGGAEEFAQKSIPHGDLFDDVPSLVYVNFELLEPTDGIELRVYVDEGVSIEIQSLVIIKTPQRSWGGV</sequence>
<protein>
    <submittedName>
        <fullName evidence="1">Uncharacterized protein</fullName>
    </submittedName>
</protein>